<accession>A0A2W4Y1R3</accession>
<comment type="caution">
    <text evidence="3">The sequence shown here is derived from an EMBL/GenBank/DDBJ whole genome shotgun (WGS) entry which is preliminary data.</text>
</comment>
<reference evidence="3 4" key="1">
    <citation type="submission" date="2018-04" db="EMBL/GenBank/DDBJ databases">
        <authorList>
            <person name="Go L.Y."/>
            <person name="Mitchell J.A."/>
        </authorList>
    </citation>
    <scope>NUCLEOTIDE SEQUENCE [LARGE SCALE GENOMIC DNA]</scope>
    <source>
        <strain evidence="3">ULC066bin1</strain>
    </source>
</reference>
<dbReference type="Proteomes" id="UP000249467">
    <property type="component" value="Unassembled WGS sequence"/>
</dbReference>
<organism evidence="3 4">
    <name type="scientific">Pseudanabaena frigida</name>
    <dbReference type="NCBI Taxonomy" id="945775"/>
    <lineage>
        <taxon>Bacteria</taxon>
        <taxon>Bacillati</taxon>
        <taxon>Cyanobacteriota</taxon>
        <taxon>Cyanophyceae</taxon>
        <taxon>Pseudanabaenales</taxon>
        <taxon>Pseudanabaenaceae</taxon>
        <taxon>Pseudanabaena</taxon>
    </lineage>
</organism>
<dbReference type="PROSITE" id="PS51257">
    <property type="entry name" value="PROKAR_LIPOPROTEIN"/>
    <property type="match status" value="1"/>
</dbReference>
<dbReference type="EMBL" id="QBML01000011">
    <property type="protein sequence ID" value="PZO41471.1"/>
    <property type="molecule type" value="Genomic_DNA"/>
</dbReference>
<feature type="chain" id="PRO_5015969019" description="Lipoprotein" evidence="2">
    <location>
        <begin position="26"/>
        <end position="333"/>
    </location>
</feature>
<evidence type="ECO:0000313" key="4">
    <source>
        <dbReference type="Proteomes" id="UP000249467"/>
    </source>
</evidence>
<proteinExistence type="predicted"/>
<reference evidence="3 4" key="2">
    <citation type="submission" date="2018-06" db="EMBL/GenBank/DDBJ databases">
        <title>Metagenomic assembly of (sub)arctic Cyanobacteria and their associated microbiome from non-axenic cultures.</title>
        <authorList>
            <person name="Baurain D."/>
        </authorList>
    </citation>
    <scope>NUCLEOTIDE SEQUENCE [LARGE SCALE GENOMIC DNA]</scope>
    <source>
        <strain evidence="3">ULC066bin1</strain>
    </source>
</reference>
<name>A0A2W4Y1R3_9CYAN</name>
<keyword evidence="2" id="KW-0732">Signal</keyword>
<gene>
    <name evidence="3" type="ORF">DCF19_09720</name>
</gene>
<sequence>MRYRKTAIVALVLMLQACGMSSTKALDDNKIVKESTAVSSGSNDRATSKPPIGQSNLSPDRAKEVKVDTQINAALPQSCATEEYKSFFEQFVRGKDNPGNDIRYIYTSPYVQVRDYQDPSKLLEVMSRKNDEFSIDLRDYKWVQLVPSQVDNSPYTRLKIDIQKVNEKTFRVDYIKAQYRYAGTDKDLEETLVKTYGEPNAYIFEHRNGCWNLTQKLQSQPSLRSQIDSSEASVAAILTKQMAYADLRSALLKNNWLPTSNPNCKNNVGGKAPICGEIPELEVCSGDGYCLMSFTNQANSSKLTITTYGDYRDWNITGRESRLQVTQWQFGKL</sequence>
<evidence type="ECO:0000313" key="3">
    <source>
        <dbReference type="EMBL" id="PZO41471.1"/>
    </source>
</evidence>
<feature type="compositionally biased region" description="Polar residues" evidence="1">
    <location>
        <begin position="36"/>
        <end position="45"/>
    </location>
</feature>
<protein>
    <recommendedName>
        <fullName evidence="5">Lipoprotein</fullName>
    </recommendedName>
</protein>
<feature type="signal peptide" evidence="2">
    <location>
        <begin position="1"/>
        <end position="25"/>
    </location>
</feature>
<evidence type="ECO:0000256" key="1">
    <source>
        <dbReference type="SAM" id="MobiDB-lite"/>
    </source>
</evidence>
<evidence type="ECO:0008006" key="5">
    <source>
        <dbReference type="Google" id="ProtNLM"/>
    </source>
</evidence>
<dbReference type="AlphaFoldDB" id="A0A2W4Y1R3"/>
<feature type="region of interest" description="Disordered" evidence="1">
    <location>
        <begin position="36"/>
        <end position="61"/>
    </location>
</feature>
<evidence type="ECO:0000256" key="2">
    <source>
        <dbReference type="SAM" id="SignalP"/>
    </source>
</evidence>